<name>A0ABR3JJ45_9AGAR</name>
<sequence>MPFFENSSDFEINGGTMNDIKGNQNVTRQNTTDNRSNCNNTTTHTITDSYNNARFIANHNNARYTNNADGTMNLNSGKGFFVGNAGRGTIMSNTGRGTFNNVGGSMFNHSTTELKRVCRPSQPRYAITAPDTVPQRQSQSKLGPRSQRVCMDSSSPTSGAYSDPWQSAQYAGRDPAYANQYVGDLEDKRSLRSPQPYMQTPAGQAPHNSHLGYRDEQYPGQQRRSSRAPSRTSHSPPAQYMEDQDSGEDDQFHDAEDGSD</sequence>
<organism evidence="2 3">
    <name type="scientific">Hohenbuehelia grisea</name>
    <dbReference type="NCBI Taxonomy" id="104357"/>
    <lineage>
        <taxon>Eukaryota</taxon>
        <taxon>Fungi</taxon>
        <taxon>Dikarya</taxon>
        <taxon>Basidiomycota</taxon>
        <taxon>Agaricomycotina</taxon>
        <taxon>Agaricomycetes</taxon>
        <taxon>Agaricomycetidae</taxon>
        <taxon>Agaricales</taxon>
        <taxon>Pleurotineae</taxon>
        <taxon>Pleurotaceae</taxon>
        <taxon>Hohenbuehelia</taxon>
    </lineage>
</organism>
<gene>
    <name evidence="2" type="ORF">HGRIS_002004</name>
</gene>
<feature type="compositionally biased region" description="Polar residues" evidence="1">
    <location>
        <begin position="21"/>
        <end position="45"/>
    </location>
</feature>
<feature type="region of interest" description="Disordered" evidence="1">
    <location>
        <begin position="125"/>
        <end position="167"/>
    </location>
</feature>
<comment type="caution">
    <text evidence="2">The sequence shown here is derived from an EMBL/GenBank/DDBJ whole genome shotgun (WGS) entry which is preliminary data.</text>
</comment>
<feature type="region of interest" description="Disordered" evidence="1">
    <location>
        <begin position="1"/>
        <end position="45"/>
    </location>
</feature>
<reference evidence="3" key="1">
    <citation type="submission" date="2024-06" db="EMBL/GenBank/DDBJ databases">
        <title>Multi-omics analyses provide insights into the biosynthesis of the anticancer antibiotic pleurotin in Hohenbuehelia grisea.</title>
        <authorList>
            <person name="Weaver J.A."/>
            <person name="Alberti F."/>
        </authorList>
    </citation>
    <scope>NUCLEOTIDE SEQUENCE [LARGE SCALE GENOMIC DNA]</scope>
    <source>
        <strain evidence="3">T-177</strain>
    </source>
</reference>
<dbReference type="EMBL" id="JASNQZ010000006">
    <property type="protein sequence ID" value="KAL0955790.1"/>
    <property type="molecule type" value="Genomic_DNA"/>
</dbReference>
<feature type="compositionally biased region" description="Polar residues" evidence="1">
    <location>
        <begin position="1"/>
        <end position="10"/>
    </location>
</feature>
<accession>A0ABR3JJ45</accession>
<feature type="compositionally biased region" description="Basic and acidic residues" evidence="1">
    <location>
        <begin position="250"/>
        <end position="260"/>
    </location>
</feature>
<keyword evidence="3" id="KW-1185">Reference proteome</keyword>
<dbReference type="Proteomes" id="UP001556367">
    <property type="component" value="Unassembled WGS sequence"/>
</dbReference>
<evidence type="ECO:0000313" key="2">
    <source>
        <dbReference type="EMBL" id="KAL0955790.1"/>
    </source>
</evidence>
<evidence type="ECO:0000313" key="3">
    <source>
        <dbReference type="Proteomes" id="UP001556367"/>
    </source>
</evidence>
<proteinExistence type="predicted"/>
<feature type="compositionally biased region" description="Polar residues" evidence="1">
    <location>
        <begin position="192"/>
        <end position="202"/>
    </location>
</feature>
<protein>
    <submittedName>
        <fullName evidence="2">Uncharacterized protein</fullName>
    </submittedName>
</protein>
<feature type="compositionally biased region" description="Polar residues" evidence="1">
    <location>
        <begin position="219"/>
        <end position="236"/>
    </location>
</feature>
<feature type="compositionally biased region" description="Polar residues" evidence="1">
    <location>
        <begin position="152"/>
        <end position="167"/>
    </location>
</feature>
<evidence type="ECO:0000256" key="1">
    <source>
        <dbReference type="SAM" id="MobiDB-lite"/>
    </source>
</evidence>
<feature type="region of interest" description="Disordered" evidence="1">
    <location>
        <begin position="191"/>
        <end position="260"/>
    </location>
</feature>